<dbReference type="PANTHER" id="PTHR23017">
    <property type="entry name" value="SERPENTINE RECEPTOR, CLASS X"/>
    <property type="match status" value="1"/>
</dbReference>
<dbReference type="Pfam" id="PF10328">
    <property type="entry name" value="7TM_GPCR_Srx"/>
    <property type="match status" value="1"/>
</dbReference>
<keyword evidence="4" id="KW-1185">Reference proteome</keyword>
<dbReference type="InterPro" id="IPR019430">
    <property type="entry name" value="7TM_GPCR_serpentine_rcpt_Srx"/>
</dbReference>
<feature type="transmembrane region" description="Helical" evidence="1">
    <location>
        <begin position="16"/>
        <end position="40"/>
    </location>
</feature>
<dbReference type="Gene3D" id="1.20.1070.10">
    <property type="entry name" value="Rhodopsin 7-helix transmembrane proteins"/>
    <property type="match status" value="1"/>
</dbReference>
<reference evidence="3" key="1">
    <citation type="submission" date="2021-06" db="EMBL/GenBank/DDBJ databases">
        <title>Parelaphostrongylus tenuis whole genome reference sequence.</title>
        <authorList>
            <person name="Garwood T.J."/>
            <person name="Larsen P.A."/>
            <person name="Fountain-Jones N.M."/>
            <person name="Garbe J.R."/>
            <person name="Macchietto M.G."/>
            <person name="Kania S.A."/>
            <person name="Gerhold R.W."/>
            <person name="Richards J.E."/>
            <person name="Wolf T.M."/>
        </authorList>
    </citation>
    <scope>NUCLEOTIDE SEQUENCE</scope>
    <source>
        <strain evidence="3">MNPRO001-30</strain>
        <tissue evidence="3">Meninges</tissue>
    </source>
</reference>
<feature type="domain" description="7TM GPCR serpentine receptor class x (Srx)" evidence="2">
    <location>
        <begin position="25"/>
        <end position="78"/>
    </location>
</feature>
<proteinExistence type="predicted"/>
<feature type="transmembrane region" description="Helical" evidence="1">
    <location>
        <begin position="52"/>
        <end position="73"/>
    </location>
</feature>
<evidence type="ECO:0000256" key="1">
    <source>
        <dbReference type="SAM" id="Phobius"/>
    </source>
</evidence>
<organism evidence="3 4">
    <name type="scientific">Parelaphostrongylus tenuis</name>
    <name type="common">Meningeal worm</name>
    <dbReference type="NCBI Taxonomy" id="148309"/>
    <lineage>
        <taxon>Eukaryota</taxon>
        <taxon>Metazoa</taxon>
        <taxon>Ecdysozoa</taxon>
        <taxon>Nematoda</taxon>
        <taxon>Chromadorea</taxon>
        <taxon>Rhabditida</taxon>
        <taxon>Rhabditina</taxon>
        <taxon>Rhabditomorpha</taxon>
        <taxon>Strongyloidea</taxon>
        <taxon>Metastrongylidae</taxon>
        <taxon>Parelaphostrongylus</taxon>
    </lineage>
</organism>
<keyword evidence="1" id="KW-1133">Transmembrane helix</keyword>
<dbReference type="PANTHER" id="PTHR23017:SF3">
    <property type="entry name" value="G-PROTEIN COUPLED RECEPTORS FAMILY 1 PROFILE DOMAIN-CONTAINING PROTEIN"/>
    <property type="match status" value="1"/>
</dbReference>
<evidence type="ECO:0000259" key="2">
    <source>
        <dbReference type="Pfam" id="PF10328"/>
    </source>
</evidence>
<dbReference type="AlphaFoldDB" id="A0AAD5QWE6"/>
<keyword evidence="1" id="KW-0812">Transmembrane</keyword>
<sequence>MANLTATPLNTYSENIVASITIATVGMLGLVSNSCAILAARYNPALRNSFGLLCFSQCISNMGVLLIFVFWAAPTTIL</sequence>
<evidence type="ECO:0000313" key="4">
    <source>
        <dbReference type="Proteomes" id="UP001196413"/>
    </source>
</evidence>
<name>A0AAD5QWE6_PARTN</name>
<dbReference type="SUPFAM" id="SSF81321">
    <property type="entry name" value="Family A G protein-coupled receptor-like"/>
    <property type="match status" value="1"/>
</dbReference>
<gene>
    <name evidence="3" type="ORF">KIN20_024645</name>
</gene>
<protein>
    <recommendedName>
        <fullName evidence="2">7TM GPCR serpentine receptor class x (Srx) domain-containing protein</fullName>
    </recommendedName>
</protein>
<comment type="caution">
    <text evidence="3">The sequence shown here is derived from an EMBL/GenBank/DDBJ whole genome shotgun (WGS) entry which is preliminary data.</text>
</comment>
<evidence type="ECO:0000313" key="3">
    <source>
        <dbReference type="EMBL" id="KAJ1364524.1"/>
    </source>
</evidence>
<dbReference type="EMBL" id="JAHQIW010004999">
    <property type="protein sequence ID" value="KAJ1364524.1"/>
    <property type="molecule type" value="Genomic_DNA"/>
</dbReference>
<accession>A0AAD5QWE6</accession>
<keyword evidence="1" id="KW-0472">Membrane</keyword>
<dbReference type="Proteomes" id="UP001196413">
    <property type="component" value="Unassembled WGS sequence"/>
</dbReference>